<dbReference type="InterPro" id="IPR036388">
    <property type="entry name" value="WH-like_DNA-bd_sf"/>
</dbReference>
<comment type="similarity">
    <text evidence="2">Belongs to the HSF family.</text>
</comment>
<protein>
    <submittedName>
        <fullName evidence="7">HSFY1 protein</fullName>
    </submittedName>
</protein>
<sequence length="167" mass="18003">MELPSPETSSASDPKERGWWEASASPDHPGADTGTAWDAATGLLAEENAFQGSPDGSWAPITCCHFWEEISATTNQSSACSFPKKLWKIAGSHRFQSVWWGNDGNCVVIGEKLFRKEVLGRRGPQKIFATESMGGFILQLNLHGFCRMEGDSLLSASIAELQAAAAA</sequence>
<dbReference type="AlphaFoldDB" id="A0A7K8P986"/>
<dbReference type="Proteomes" id="UP000525205">
    <property type="component" value="Unassembled WGS sequence"/>
</dbReference>
<name>A0A7K8P986_COCCO</name>
<evidence type="ECO:0000256" key="1">
    <source>
        <dbReference type="ARBA" id="ARBA00004123"/>
    </source>
</evidence>
<accession>A0A7K8P986</accession>
<dbReference type="GO" id="GO:0005634">
    <property type="term" value="C:nucleus"/>
    <property type="evidence" value="ECO:0007669"/>
    <property type="project" value="UniProtKB-SubCell"/>
</dbReference>
<dbReference type="EMBL" id="VWPP01000094">
    <property type="protein sequence ID" value="NXE75893.1"/>
    <property type="molecule type" value="Genomic_DNA"/>
</dbReference>
<evidence type="ECO:0000256" key="4">
    <source>
        <dbReference type="ARBA" id="ARBA00023242"/>
    </source>
</evidence>
<comment type="caution">
    <text evidence="7">The sequence shown here is derived from an EMBL/GenBank/DDBJ whole genome shotgun (WGS) entry which is preliminary data.</text>
</comment>
<feature type="domain" description="HSF-type DNA-binding" evidence="6">
    <location>
        <begin position="82"/>
        <end position="151"/>
    </location>
</feature>
<dbReference type="Pfam" id="PF00447">
    <property type="entry name" value="HSF_DNA-bind"/>
    <property type="match status" value="1"/>
</dbReference>
<evidence type="ECO:0000256" key="3">
    <source>
        <dbReference type="ARBA" id="ARBA00023125"/>
    </source>
</evidence>
<evidence type="ECO:0000256" key="2">
    <source>
        <dbReference type="ARBA" id="ARBA00006403"/>
    </source>
</evidence>
<keyword evidence="8" id="KW-1185">Reference proteome</keyword>
<proteinExistence type="inferred from homology"/>
<evidence type="ECO:0000313" key="7">
    <source>
        <dbReference type="EMBL" id="NXE75893.1"/>
    </source>
</evidence>
<feature type="compositionally biased region" description="Polar residues" evidence="5">
    <location>
        <begin position="1"/>
        <end position="12"/>
    </location>
</feature>
<gene>
    <name evidence="7" type="primary">Hsfy1_0</name>
    <name evidence="7" type="ORF">COCCOC_R15133</name>
</gene>
<keyword evidence="3" id="KW-0238">DNA-binding</keyword>
<keyword evidence="4" id="KW-0539">Nucleus</keyword>
<evidence type="ECO:0000256" key="5">
    <source>
        <dbReference type="SAM" id="MobiDB-lite"/>
    </source>
</evidence>
<dbReference type="GO" id="GO:0003700">
    <property type="term" value="F:DNA-binding transcription factor activity"/>
    <property type="evidence" value="ECO:0007669"/>
    <property type="project" value="InterPro"/>
</dbReference>
<dbReference type="InterPro" id="IPR000232">
    <property type="entry name" value="HSF_DNA-bd"/>
</dbReference>
<organism evidence="7 8">
    <name type="scientific">Cochlearius cochlearius</name>
    <name type="common">Boat-billed heron</name>
    <dbReference type="NCBI Taxonomy" id="110676"/>
    <lineage>
        <taxon>Eukaryota</taxon>
        <taxon>Metazoa</taxon>
        <taxon>Chordata</taxon>
        <taxon>Craniata</taxon>
        <taxon>Vertebrata</taxon>
        <taxon>Euteleostomi</taxon>
        <taxon>Archelosauria</taxon>
        <taxon>Archosauria</taxon>
        <taxon>Dinosauria</taxon>
        <taxon>Saurischia</taxon>
        <taxon>Theropoda</taxon>
        <taxon>Coelurosauria</taxon>
        <taxon>Aves</taxon>
        <taxon>Neognathae</taxon>
        <taxon>Neoaves</taxon>
        <taxon>Aequornithes</taxon>
        <taxon>Pelecaniformes</taxon>
        <taxon>Ardeidae</taxon>
        <taxon>Cochlearius</taxon>
    </lineage>
</organism>
<reference evidence="7 8" key="1">
    <citation type="submission" date="2019-09" db="EMBL/GenBank/DDBJ databases">
        <title>Bird 10,000 Genomes (B10K) Project - Family phase.</title>
        <authorList>
            <person name="Zhang G."/>
        </authorList>
    </citation>
    <scope>NUCLEOTIDE SEQUENCE [LARGE SCALE GENOMIC DNA]</scope>
    <source>
        <strain evidence="7">B10K-CU-031-03</strain>
        <tissue evidence="7">Muscle</tissue>
    </source>
</reference>
<feature type="non-terminal residue" evidence="7">
    <location>
        <position position="167"/>
    </location>
</feature>
<comment type="subcellular location">
    <subcellularLocation>
        <location evidence="1">Nucleus</location>
    </subcellularLocation>
</comment>
<feature type="region of interest" description="Disordered" evidence="5">
    <location>
        <begin position="1"/>
        <end position="36"/>
    </location>
</feature>
<dbReference type="GO" id="GO:0043565">
    <property type="term" value="F:sequence-specific DNA binding"/>
    <property type="evidence" value="ECO:0007669"/>
    <property type="project" value="InterPro"/>
</dbReference>
<evidence type="ECO:0000259" key="6">
    <source>
        <dbReference type="Pfam" id="PF00447"/>
    </source>
</evidence>
<dbReference type="InterPro" id="IPR036390">
    <property type="entry name" value="WH_DNA-bd_sf"/>
</dbReference>
<evidence type="ECO:0000313" key="8">
    <source>
        <dbReference type="Proteomes" id="UP000525205"/>
    </source>
</evidence>
<dbReference type="SUPFAM" id="SSF46785">
    <property type="entry name" value="Winged helix' DNA-binding domain"/>
    <property type="match status" value="1"/>
</dbReference>
<dbReference type="Gene3D" id="1.10.10.10">
    <property type="entry name" value="Winged helix-like DNA-binding domain superfamily/Winged helix DNA-binding domain"/>
    <property type="match status" value="1"/>
</dbReference>
<feature type="non-terminal residue" evidence="7">
    <location>
        <position position="1"/>
    </location>
</feature>